<keyword evidence="7" id="KW-1185">Reference proteome</keyword>
<evidence type="ECO:0000313" key="6">
    <source>
        <dbReference type="EMBL" id="KIM28221.1"/>
    </source>
</evidence>
<reference evidence="7" key="2">
    <citation type="submission" date="2015-01" db="EMBL/GenBank/DDBJ databases">
        <title>Evolutionary Origins and Diversification of the Mycorrhizal Mutualists.</title>
        <authorList>
            <consortium name="DOE Joint Genome Institute"/>
            <consortium name="Mycorrhizal Genomics Consortium"/>
            <person name="Kohler A."/>
            <person name="Kuo A."/>
            <person name="Nagy L.G."/>
            <person name="Floudas D."/>
            <person name="Copeland A."/>
            <person name="Barry K.W."/>
            <person name="Cichocki N."/>
            <person name="Veneault-Fourrey C."/>
            <person name="LaButti K."/>
            <person name="Lindquist E.A."/>
            <person name="Lipzen A."/>
            <person name="Lundell T."/>
            <person name="Morin E."/>
            <person name="Murat C."/>
            <person name="Riley R."/>
            <person name="Ohm R."/>
            <person name="Sun H."/>
            <person name="Tunlid A."/>
            <person name="Henrissat B."/>
            <person name="Grigoriev I.V."/>
            <person name="Hibbett D.S."/>
            <person name="Martin F."/>
        </authorList>
    </citation>
    <scope>NUCLEOTIDE SEQUENCE [LARGE SCALE GENOMIC DNA]</scope>
    <source>
        <strain evidence="7">MAFF 305830</strain>
    </source>
</reference>
<dbReference type="GO" id="GO:0008270">
    <property type="term" value="F:zinc ion binding"/>
    <property type="evidence" value="ECO:0007669"/>
    <property type="project" value="UniProtKB-KW"/>
</dbReference>
<name>A0A0C3B9U8_SERVB</name>
<dbReference type="AlphaFoldDB" id="A0A0C3B9U8"/>
<reference evidence="6 7" key="1">
    <citation type="submission" date="2014-04" db="EMBL/GenBank/DDBJ databases">
        <authorList>
            <consortium name="DOE Joint Genome Institute"/>
            <person name="Kuo A."/>
            <person name="Zuccaro A."/>
            <person name="Kohler A."/>
            <person name="Nagy L.G."/>
            <person name="Floudas D."/>
            <person name="Copeland A."/>
            <person name="Barry K.W."/>
            <person name="Cichocki N."/>
            <person name="Veneault-Fourrey C."/>
            <person name="LaButti K."/>
            <person name="Lindquist E.A."/>
            <person name="Lipzen A."/>
            <person name="Lundell T."/>
            <person name="Morin E."/>
            <person name="Murat C."/>
            <person name="Sun H."/>
            <person name="Tunlid A."/>
            <person name="Henrissat B."/>
            <person name="Grigoriev I.V."/>
            <person name="Hibbett D.S."/>
            <person name="Martin F."/>
            <person name="Nordberg H.P."/>
            <person name="Cantor M.N."/>
            <person name="Hua S.X."/>
        </authorList>
    </citation>
    <scope>NUCLEOTIDE SEQUENCE [LARGE SCALE GENOMIC DNA]</scope>
    <source>
        <strain evidence="6 7">MAFF 305830</strain>
    </source>
</reference>
<evidence type="ECO:0000256" key="1">
    <source>
        <dbReference type="ARBA" id="ARBA00022723"/>
    </source>
</evidence>
<dbReference type="HOGENOM" id="CLU_760986_0_0_1"/>
<dbReference type="Gene3D" id="6.10.140.2220">
    <property type="match status" value="1"/>
</dbReference>
<evidence type="ECO:0000313" key="7">
    <source>
        <dbReference type="Proteomes" id="UP000054097"/>
    </source>
</evidence>
<evidence type="ECO:0000259" key="5">
    <source>
        <dbReference type="Pfam" id="PF01753"/>
    </source>
</evidence>
<feature type="region of interest" description="Disordered" evidence="4">
    <location>
        <begin position="168"/>
        <end position="215"/>
    </location>
</feature>
<dbReference type="EMBL" id="KN824294">
    <property type="protein sequence ID" value="KIM28221.1"/>
    <property type="molecule type" value="Genomic_DNA"/>
</dbReference>
<organism evidence="6 7">
    <name type="scientific">Serendipita vermifera MAFF 305830</name>
    <dbReference type="NCBI Taxonomy" id="933852"/>
    <lineage>
        <taxon>Eukaryota</taxon>
        <taxon>Fungi</taxon>
        <taxon>Dikarya</taxon>
        <taxon>Basidiomycota</taxon>
        <taxon>Agaricomycotina</taxon>
        <taxon>Agaricomycetes</taxon>
        <taxon>Sebacinales</taxon>
        <taxon>Serendipitaceae</taxon>
        <taxon>Serendipita</taxon>
    </lineage>
</organism>
<feature type="compositionally biased region" description="Basic and acidic residues" evidence="4">
    <location>
        <begin position="182"/>
        <end position="211"/>
    </location>
</feature>
<gene>
    <name evidence="6" type="ORF">M408DRAFT_308755</name>
</gene>
<evidence type="ECO:0000256" key="2">
    <source>
        <dbReference type="ARBA" id="ARBA00022771"/>
    </source>
</evidence>
<dbReference type="Proteomes" id="UP000054097">
    <property type="component" value="Unassembled WGS sequence"/>
</dbReference>
<dbReference type="Pfam" id="PF01753">
    <property type="entry name" value="zf-MYND"/>
    <property type="match status" value="1"/>
</dbReference>
<dbReference type="OrthoDB" id="3219772at2759"/>
<proteinExistence type="predicted"/>
<sequence>MQSETPQQKLGWRVFSGSSAYPTPKSITHSPPLIINHQRRYFDTTIIYSSIRPAPPPPHRTSRANYGRYQNVPHPADRKQPEQQQYHRHKYVSPRSFEIISPSGKRQMMVLVERVAHITAQVEYGLVPADPTLRRYDEEGKLIGNEMMELLSPTVFEDTARGTFFFAERRPVTTPPAGTSKEASDEGEKETGGTEQKAKGSKGKDTSEEGFKANTAPPIPTLLDQLVKLKVLSIIPNVRCKSIEHKGACLVRVLLNDSEIAHSCSSPRHTYVLYEAAFYARFKVCTSCRAIPYRRGVYYCSEACLATDWPQHRIECGKTREQLQYIISMLPTILQPRPSVPARINVQTHRPLWYRAWLWMGYAAETDKNNTLDLREWKMRVKIRAAAGCRDLLPGF</sequence>
<keyword evidence="2" id="KW-0863">Zinc-finger</keyword>
<evidence type="ECO:0000256" key="3">
    <source>
        <dbReference type="ARBA" id="ARBA00022833"/>
    </source>
</evidence>
<dbReference type="InterPro" id="IPR002893">
    <property type="entry name" value="Znf_MYND"/>
</dbReference>
<protein>
    <recommendedName>
        <fullName evidence="5">MYND-type domain-containing protein</fullName>
    </recommendedName>
</protein>
<keyword evidence="1" id="KW-0479">Metal-binding</keyword>
<feature type="domain" description="MYND-type" evidence="5">
    <location>
        <begin position="283"/>
        <end position="316"/>
    </location>
</feature>
<evidence type="ECO:0000256" key="4">
    <source>
        <dbReference type="SAM" id="MobiDB-lite"/>
    </source>
</evidence>
<accession>A0A0C3B9U8</accession>
<keyword evidence="3" id="KW-0862">Zinc</keyword>
<dbReference type="SUPFAM" id="SSF144232">
    <property type="entry name" value="HIT/MYND zinc finger-like"/>
    <property type="match status" value="1"/>
</dbReference>